<reference evidence="2 3" key="1">
    <citation type="journal article" date="2011" name="Stand. Genomic Sci.">
        <title>Draft genome sequence of Caminibacter mediatlanticus strain TB-2, an epsilonproteobacterium isolated from a deep-sea hydrothermal vent.</title>
        <authorList>
            <person name="Giovannelli D."/>
            <person name="Ferriera S."/>
            <person name="Johnson J."/>
            <person name="Kravitz S."/>
            <person name="Perez-Rodriguez I."/>
            <person name="Ricci J."/>
            <person name="O'Brien C."/>
            <person name="Voordeckers J.W."/>
            <person name="Bini E."/>
            <person name="Vetriani C."/>
        </authorList>
    </citation>
    <scope>NUCLEOTIDE SEQUENCE [LARGE SCALE GENOMIC DNA]</scope>
    <source>
        <strain evidence="2 3">TB-2</strain>
    </source>
</reference>
<name>A0AAI9F1K0_9BACT</name>
<evidence type="ECO:0000313" key="2">
    <source>
        <dbReference type="EMBL" id="EDM22833.1"/>
    </source>
</evidence>
<dbReference type="RefSeq" id="WP_007475892.1">
    <property type="nucleotide sequence ID" value="NZ_ABCJ01000032.1"/>
</dbReference>
<sequence length="97" mass="11884">MNFYISLFISFVVGMWVMLFLMEYLLHKRYKQVLKEVYEKINSLPPNERQIYLNRLNQISSLYISEKNLNNLYRVEKEVENIIYEIDNKKEEINLEV</sequence>
<accession>A0AAI9F1K0</accession>
<dbReference type="EMBL" id="ABCJ01000032">
    <property type="protein sequence ID" value="EDM22833.1"/>
    <property type="molecule type" value="Genomic_DNA"/>
</dbReference>
<feature type="transmembrane region" description="Helical" evidence="1">
    <location>
        <begin position="6"/>
        <end position="26"/>
    </location>
</feature>
<dbReference type="Proteomes" id="UP000003288">
    <property type="component" value="Unassembled WGS sequence"/>
</dbReference>
<evidence type="ECO:0000313" key="3">
    <source>
        <dbReference type="Proteomes" id="UP000003288"/>
    </source>
</evidence>
<feature type="non-terminal residue" evidence="2">
    <location>
        <position position="97"/>
    </location>
</feature>
<proteinExistence type="predicted"/>
<keyword evidence="1" id="KW-0472">Membrane</keyword>
<comment type="caution">
    <text evidence="2">The sequence shown here is derived from an EMBL/GenBank/DDBJ whole genome shotgun (WGS) entry which is preliminary data.</text>
</comment>
<dbReference type="AlphaFoldDB" id="A0AAI9F1K0"/>
<gene>
    <name evidence="2" type="ORF">CMTB2_04142</name>
</gene>
<keyword evidence="1" id="KW-1133">Transmembrane helix</keyword>
<organism evidence="2 3">
    <name type="scientific">Caminibacter mediatlanticus TB-2</name>
    <dbReference type="NCBI Taxonomy" id="391592"/>
    <lineage>
        <taxon>Bacteria</taxon>
        <taxon>Pseudomonadati</taxon>
        <taxon>Campylobacterota</taxon>
        <taxon>Epsilonproteobacteria</taxon>
        <taxon>Nautiliales</taxon>
        <taxon>Nautiliaceae</taxon>
        <taxon>Caminibacter</taxon>
    </lineage>
</organism>
<protein>
    <submittedName>
        <fullName evidence="2">Uncharacterized protein</fullName>
    </submittedName>
</protein>
<keyword evidence="1" id="KW-0812">Transmembrane</keyword>
<evidence type="ECO:0000256" key="1">
    <source>
        <dbReference type="SAM" id="Phobius"/>
    </source>
</evidence>